<dbReference type="InterPro" id="IPR045342">
    <property type="entry name" value="Etd1"/>
</dbReference>
<feature type="compositionally biased region" description="Basic and acidic residues" evidence="1">
    <location>
        <begin position="510"/>
        <end position="519"/>
    </location>
</feature>
<evidence type="ECO:0000313" key="2">
    <source>
        <dbReference type="EMBL" id="MDI1490652.1"/>
    </source>
</evidence>
<comment type="caution">
    <text evidence="2">The sequence shown here is derived from an EMBL/GenBank/DDBJ whole genome shotgun (WGS) entry which is preliminary data.</text>
</comment>
<reference evidence="2" key="1">
    <citation type="journal article" date="2023" name="Genome Biol. Evol.">
        <title>First Whole Genome Sequence and Flow Cytometry Genome Size Data for the Lichen-Forming Fungus Ramalina farinacea (Ascomycota).</title>
        <authorList>
            <person name="Llewellyn T."/>
            <person name="Mian S."/>
            <person name="Hill R."/>
            <person name="Leitch I.J."/>
            <person name="Gaya E."/>
        </authorList>
    </citation>
    <scope>NUCLEOTIDE SEQUENCE</scope>
    <source>
        <strain evidence="2">LIQ254RAFAR</strain>
    </source>
</reference>
<name>A0AA43TZV4_9LECA</name>
<dbReference type="Proteomes" id="UP001161017">
    <property type="component" value="Unassembled WGS sequence"/>
</dbReference>
<dbReference type="GO" id="GO:1902412">
    <property type="term" value="P:regulation of mitotic cytokinesis"/>
    <property type="evidence" value="ECO:0007669"/>
    <property type="project" value="InterPro"/>
</dbReference>
<evidence type="ECO:0000256" key="1">
    <source>
        <dbReference type="SAM" id="MobiDB-lite"/>
    </source>
</evidence>
<feature type="compositionally biased region" description="Polar residues" evidence="1">
    <location>
        <begin position="712"/>
        <end position="723"/>
    </location>
</feature>
<feature type="compositionally biased region" description="Polar residues" evidence="1">
    <location>
        <begin position="62"/>
        <end position="71"/>
    </location>
</feature>
<feature type="compositionally biased region" description="Pro residues" evidence="1">
    <location>
        <begin position="230"/>
        <end position="240"/>
    </location>
</feature>
<accession>A0AA43TZV4</accession>
<protein>
    <submittedName>
        <fullName evidence="2">Uncharacterized protein</fullName>
    </submittedName>
</protein>
<dbReference type="EMBL" id="JAPUFD010000012">
    <property type="protein sequence ID" value="MDI1490652.1"/>
    <property type="molecule type" value="Genomic_DNA"/>
</dbReference>
<dbReference type="Pfam" id="PF20162">
    <property type="entry name" value="Etd1"/>
    <property type="match status" value="1"/>
</dbReference>
<feature type="region of interest" description="Disordered" evidence="1">
    <location>
        <begin position="1"/>
        <end position="75"/>
    </location>
</feature>
<evidence type="ECO:0000313" key="3">
    <source>
        <dbReference type="Proteomes" id="UP001161017"/>
    </source>
</evidence>
<feature type="compositionally biased region" description="Basic and acidic residues" evidence="1">
    <location>
        <begin position="444"/>
        <end position="464"/>
    </location>
</feature>
<gene>
    <name evidence="2" type="ORF">OHK93_001856</name>
</gene>
<feature type="compositionally biased region" description="Polar residues" evidence="1">
    <location>
        <begin position="412"/>
        <end position="441"/>
    </location>
</feature>
<feature type="compositionally biased region" description="Low complexity" evidence="1">
    <location>
        <begin position="840"/>
        <end position="862"/>
    </location>
</feature>
<feature type="compositionally biased region" description="Polar residues" evidence="1">
    <location>
        <begin position="329"/>
        <end position="349"/>
    </location>
</feature>
<feature type="compositionally biased region" description="Basic and acidic residues" evidence="1">
    <location>
        <begin position="1"/>
        <end position="13"/>
    </location>
</feature>
<dbReference type="GO" id="GO:0005096">
    <property type="term" value="F:GTPase activator activity"/>
    <property type="evidence" value="ECO:0007669"/>
    <property type="project" value="InterPro"/>
</dbReference>
<organism evidence="2 3">
    <name type="scientific">Ramalina farinacea</name>
    <dbReference type="NCBI Taxonomy" id="258253"/>
    <lineage>
        <taxon>Eukaryota</taxon>
        <taxon>Fungi</taxon>
        <taxon>Dikarya</taxon>
        <taxon>Ascomycota</taxon>
        <taxon>Pezizomycotina</taxon>
        <taxon>Lecanoromycetes</taxon>
        <taxon>OSLEUM clade</taxon>
        <taxon>Lecanoromycetidae</taxon>
        <taxon>Lecanorales</taxon>
        <taxon>Lecanorineae</taxon>
        <taxon>Ramalinaceae</taxon>
        <taxon>Ramalina</taxon>
    </lineage>
</organism>
<feature type="compositionally biased region" description="Basic and acidic residues" evidence="1">
    <location>
        <begin position="696"/>
        <end position="707"/>
    </location>
</feature>
<dbReference type="AlphaFoldDB" id="A0AA43TZV4"/>
<feature type="region of interest" description="Disordered" evidence="1">
    <location>
        <begin position="125"/>
        <end position="565"/>
    </location>
</feature>
<feature type="region of interest" description="Disordered" evidence="1">
    <location>
        <begin position="664"/>
        <end position="733"/>
    </location>
</feature>
<proteinExistence type="predicted"/>
<keyword evidence="3" id="KW-1185">Reference proteome</keyword>
<feature type="compositionally biased region" description="Polar residues" evidence="1">
    <location>
        <begin position="297"/>
        <end position="318"/>
    </location>
</feature>
<sequence>MQRQIRNDPDLRNHGLRSSPLPYALPENYPSVDEASQRWQPFFKRQQTRAGRSGSTKKRSFSEGTPQQHHGSTIIPDLTELPTLLMASSLSGSSSDDALAGRPSNLSYLSRPFTPMGVSNENHADPETPDIHVTPVTEPRPRTSFSLNDIFPSPSPLSWKMPRGSSFRSKKSRSKPIGGRRVVSAPQTTETKSFGALGQDSHGLGTHTFIYSSRHDPTPSKTGSVQPPAFQRPPSSPLPPLNRLSTFQVELPQTIPSYPSTPQPRPTTESLKSPPAPLSPASSPPGHLTQRIRNHGPSATHSDHTSTLTGSENDNSRMLSGDEDDTDGRSSTIYDSMRTGATGSSFSGNKRSRIDTIFDESPPPETYQEDFLLHMKGLHIADQSRERGVPKSHAPSPNNDVLMGDDDDEASDWSSPQALQNHQNESGQVFNSISQSDSTWSDKAPQHHGDDSPDHTISHMSDRPRSRRSLSKRRDSPPMGVSKPDPFDCPEPYVNERNGLSTGSGVPSEIHNEQRKVPFADRQNGRRGPTPLHIRSKSVPVSNENHMHGSKSKRDPWTRNNKPKKEKWDEDFDFEEVPEIPKIHNEGMRLSLSSGMLVPQAILERQASVHGQFGHVKELTQLVDELKRLQHHGELLEITNGQAAELWKEAEGIINLATLDDDDQEFMPAQSPSADFDFFEEDSPSNRRHRSSFTPPKDDRPTFDQDRPLIQSRENSNLSTPPSNLRGRKDSSANAKTVLEHIHQQRTEYDPAILDAKVAHKKLPFDTTSLKDLVTRAGVVTRALREEIRRAEGRGESPALPFDEREHQRSGTPPDPPFSQMFHRPPPSPTFNKSPRIMQSPKSPKSAKSTRSTKSTKSSRSSMLGGSIASNDNDINGHMKMMTVV</sequence>
<feature type="region of interest" description="Disordered" evidence="1">
    <location>
        <begin position="790"/>
        <end position="885"/>
    </location>
</feature>